<feature type="compositionally biased region" description="Pro residues" evidence="1">
    <location>
        <begin position="318"/>
        <end position="335"/>
    </location>
</feature>
<feature type="region of interest" description="Disordered" evidence="1">
    <location>
        <begin position="262"/>
        <end position="364"/>
    </location>
</feature>
<dbReference type="Pfam" id="PF18915">
    <property type="entry name" value="DUF5667"/>
    <property type="match status" value="1"/>
</dbReference>
<keyword evidence="2" id="KW-0472">Membrane</keyword>
<comment type="caution">
    <text evidence="4">The sequence shown here is derived from an EMBL/GenBank/DDBJ whole genome shotgun (WGS) entry which is preliminary data.</text>
</comment>
<evidence type="ECO:0000313" key="5">
    <source>
        <dbReference type="Proteomes" id="UP000479241"/>
    </source>
</evidence>
<keyword evidence="2" id="KW-1133">Transmembrane helix</keyword>
<organism evidence="4 5">
    <name type="scientific">Blastococcus saxobsidens</name>
    <dbReference type="NCBI Taxonomy" id="138336"/>
    <lineage>
        <taxon>Bacteria</taxon>
        <taxon>Bacillati</taxon>
        <taxon>Actinomycetota</taxon>
        <taxon>Actinomycetes</taxon>
        <taxon>Geodermatophilales</taxon>
        <taxon>Geodermatophilaceae</taxon>
        <taxon>Blastococcus</taxon>
    </lineage>
</organism>
<dbReference type="RefSeq" id="WP_163206808.1">
    <property type="nucleotide sequence ID" value="NZ_JAAGWG010000025.1"/>
</dbReference>
<evidence type="ECO:0000313" key="4">
    <source>
        <dbReference type="EMBL" id="NEK87137.1"/>
    </source>
</evidence>
<gene>
    <name evidence="4" type="ORF">GCU60_15455</name>
</gene>
<dbReference type="InterPro" id="IPR043725">
    <property type="entry name" value="DUF5667"/>
</dbReference>
<name>A0A6L9W545_9ACTN</name>
<evidence type="ECO:0000259" key="3">
    <source>
        <dbReference type="Pfam" id="PF18915"/>
    </source>
</evidence>
<feature type="transmembrane region" description="Helical" evidence="2">
    <location>
        <begin position="87"/>
        <end position="111"/>
    </location>
</feature>
<dbReference type="Proteomes" id="UP000479241">
    <property type="component" value="Unassembled WGS sequence"/>
</dbReference>
<sequence length="387" mass="38785">MIRSDDGALPSGATGVRDPETAVVARLQALATRLDDEPDPQYRARARARLVAMAAVRTPEPAPRSLAARLLAARADDRPPSRWRGRLTAGLAGAAVGVTGLAALIAVAAGAQPGDPLYDLKRGTEQTQLALAGDSRGQTLLELASTRLDELRSVAGDAELVRQTLQTMDQHTVEGAALLTARAVADRDTATLGDLADWSGRQSSALASLRSRLPAPAEPAYLESTDLLEALTTRTAGLSLALDCASGPATVGTDALGPVPGLCLTEPAPPAPQAPAPGQGQTPGAPAPGTPSDVAATPTPAPPAPPAAVPGTGTGPGAVPPAPVPTGNPGTPKPPSVGGLLPTPSPLPIPGTTGTVPTRPATPPVLDVPLEGPIRICLPPLATIGNC</sequence>
<evidence type="ECO:0000256" key="1">
    <source>
        <dbReference type="SAM" id="MobiDB-lite"/>
    </source>
</evidence>
<protein>
    <recommendedName>
        <fullName evidence="3">DUF5667 domain-containing protein</fullName>
    </recommendedName>
</protein>
<reference evidence="4 5" key="1">
    <citation type="submission" date="2019-12" db="EMBL/GenBank/DDBJ databases">
        <title>the WGS of Blastococcus saxobsidens 67B17.</title>
        <authorList>
            <person name="Jiang Z."/>
        </authorList>
    </citation>
    <scope>NUCLEOTIDE SEQUENCE [LARGE SCALE GENOMIC DNA]</scope>
    <source>
        <strain evidence="4 5">67B17</strain>
    </source>
</reference>
<feature type="domain" description="DUF5667" evidence="3">
    <location>
        <begin position="111"/>
        <end position="186"/>
    </location>
</feature>
<evidence type="ECO:0000256" key="2">
    <source>
        <dbReference type="SAM" id="Phobius"/>
    </source>
</evidence>
<keyword evidence="2" id="KW-0812">Transmembrane</keyword>
<dbReference type="EMBL" id="JAAGWG010000025">
    <property type="protein sequence ID" value="NEK87137.1"/>
    <property type="molecule type" value="Genomic_DNA"/>
</dbReference>
<accession>A0A6L9W545</accession>
<feature type="compositionally biased region" description="Pro residues" evidence="1">
    <location>
        <begin position="299"/>
        <end position="308"/>
    </location>
</feature>
<proteinExistence type="predicted"/>
<dbReference type="AlphaFoldDB" id="A0A6L9W545"/>